<evidence type="ECO:0000313" key="3">
    <source>
        <dbReference type="Proteomes" id="UP001227964"/>
    </source>
</evidence>
<organism evidence="2 3">
    <name type="scientific">Marinobacter azerbaijanicus</name>
    <dbReference type="NCBI Taxonomy" id="3050455"/>
    <lineage>
        <taxon>Bacteria</taxon>
        <taxon>Pseudomonadati</taxon>
        <taxon>Pseudomonadota</taxon>
        <taxon>Gammaproteobacteria</taxon>
        <taxon>Pseudomonadales</taxon>
        <taxon>Marinobacteraceae</taxon>
        <taxon>Marinobacter</taxon>
    </lineage>
</organism>
<protein>
    <submittedName>
        <fullName evidence="2">PEP-CTERM sorting domain-containing protein</fullName>
    </submittedName>
</protein>
<dbReference type="RefSeq" id="WP_285391648.1">
    <property type="nucleotide sequence ID" value="NZ_JASSVS010000007.1"/>
</dbReference>
<dbReference type="Pfam" id="PF07589">
    <property type="entry name" value="PEP-CTERM"/>
    <property type="match status" value="1"/>
</dbReference>
<dbReference type="InterPro" id="IPR013424">
    <property type="entry name" value="Ice-binding_C"/>
</dbReference>
<accession>A0ABT7IE59</accession>
<feature type="domain" description="Ice-binding protein C-terminal" evidence="1">
    <location>
        <begin position="236"/>
        <end position="261"/>
    </location>
</feature>
<dbReference type="NCBIfam" id="TIGR02595">
    <property type="entry name" value="PEP_CTERM"/>
    <property type="match status" value="1"/>
</dbReference>
<evidence type="ECO:0000259" key="1">
    <source>
        <dbReference type="Pfam" id="PF07589"/>
    </source>
</evidence>
<comment type="caution">
    <text evidence="2">The sequence shown here is derived from an EMBL/GenBank/DDBJ whole genome shotgun (WGS) entry which is preliminary data.</text>
</comment>
<keyword evidence="3" id="KW-1185">Reference proteome</keyword>
<dbReference type="Proteomes" id="UP001227964">
    <property type="component" value="Unassembled WGS sequence"/>
</dbReference>
<evidence type="ECO:0000313" key="2">
    <source>
        <dbReference type="EMBL" id="MDL0432454.1"/>
    </source>
</evidence>
<sequence>MEHVLTKHQETTGSHSLKRLLTGLLVSGMAMFWTGQAHAGAITVVGDISVDQEVNFPIYENLLGSGSEVLFSREAFFQETLLNHFNSEAGITPTESGAELTNSLLDSVDMLVVTQTFNAPLAYTSGEIAAAKSFLEDGGNILTILEGEDGASVYGNYNAFLSSLGSSIEFTGSRYPNWEFIDPLEDTPISDSDSGGFRVKQYNTLSGGQPVAIASNGTAVAYEEIGASDPGDDPATVPEPSSLATLSLGLLVLGVLAGRRKHGISV</sequence>
<reference evidence="2 3" key="1">
    <citation type="submission" date="2023-06" db="EMBL/GenBank/DDBJ databases">
        <title>Marinobacter azerbaijanicus a moderately halophilic, isolated from Urmia Lake in Azerbaijan region of Iran.</title>
        <authorList>
            <person name="Sanchez-Porro C."/>
            <person name="Aghdam E.M."/>
            <person name="Saheb S.M."/>
            <person name="Tarhriz V."/>
            <person name="Kazemi E."/>
            <person name="Ammozegar M.A."/>
            <person name="Ventosa A."/>
            <person name="Hejazi M.S."/>
        </authorList>
    </citation>
    <scope>NUCLEOTIDE SEQUENCE [LARGE SCALE GENOMIC DNA]</scope>
    <source>
        <strain evidence="2 3">TBZ242</strain>
    </source>
</reference>
<name>A0ABT7IE59_9GAMM</name>
<gene>
    <name evidence="2" type="ORF">QPM17_15015</name>
</gene>
<dbReference type="EMBL" id="JASSVS010000007">
    <property type="protein sequence ID" value="MDL0432454.1"/>
    <property type="molecule type" value="Genomic_DNA"/>
</dbReference>
<proteinExistence type="predicted"/>